<gene>
    <name evidence="1" type="ORF">MRB53_033261</name>
</gene>
<evidence type="ECO:0000313" key="1">
    <source>
        <dbReference type="EMBL" id="KAJ8624731.1"/>
    </source>
</evidence>
<reference evidence="1 2" key="1">
    <citation type="journal article" date="2022" name="Hortic Res">
        <title>A haplotype resolved chromosomal level avocado genome allows analysis of novel avocado genes.</title>
        <authorList>
            <person name="Nath O."/>
            <person name="Fletcher S.J."/>
            <person name="Hayward A."/>
            <person name="Shaw L.M."/>
            <person name="Masouleh A.K."/>
            <person name="Furtado A."/>
            <person name="Henry R.J."/>
            <person name="Mitter N."/>
        </authorList>
    </citation>
    <scope>NUCLEOTIDE SEQUENCE [LARGE SCALE GENOMIC DNA]</scope>
    <source>
        <strain evidence="2">cv. Hass</strain>
    </source>
</reference>
<evidence type="ECO:0000313" key="2">
    <source>
        <dbReference type="Proteomes" id="UP001234297"/>
    </source>
</evidence>
<comment type="caution">
    <text evidence="1">The sequence shown here is derived from an EMBL/GenBank/DDBJ whole genome shotgun (WGS) entry which is preliminary data.</text>
</comment>
<accession>A0ACC2KTZ2</accession>
<organism evidence="1 2">
    <name type="scientific">Persea americana</name>
    <name type="common">Avocado</name>
    <dbReference type="NCBI Taxonomy" id="3435"/>
    <lineage>
        <taxon>Eukaryota</taxon>
        <taxon>Viridiplantae</taxon>
        <taxon>Streptophyta</taxon>
        <taxon>Embryophyta</taxon>
        <taxon>Tracheophyta</taxon>
        <taxon>Spermatophyta</taxon>
        <taxon>Magnoliopsida</taxon>
        <taxon>Magnoliidae</taxon>
        <taxon>Laurales</taxon>
        <taxon>Lauraceae</taxon>
        <taxon>Persea</taxon>
    </lineage>
</organism>
<keyword evidence="2" id="KW-1185">Reference proteome</keyword>
<dbReference type="EMBL" id="CM056819">
    <property type="protein sequence ID" value="KAJ8624731.1"/>
    <property type="molecule type" value="Genomic_DNA"/>
</dbReference>
<name>A0ACC2KTZ2_PERAE</name>
<sequence>MVMASLCSQIYLVSSVSGLLASSTPSIGLKIHLGSFGKRDFAPGFDCCNREEELEPAERRLRVAVDVREVQATKSRLA</sequence>
<dbReference type="Proteomes" id="UP001234297">
    <property type="component" value="Chromosome 11"/>
</dbReference>
<protein>
    <submittedName>
        <fullName evidence="1">Uncharacterized protein</fullName>
    </submittedName>
</protein>
<proteinExistence type="predicted"/>